<dbReference type="AlphaFoldDB" id="T0D774"/>
<dbReference type="Pfam" id="PF13975">
    <property type="entry name" value="gag-asp_proteas"/>
    <property type="match status" value="1"/>
</dbReference>
<proteinExistence type="predicted"/>
<dbReference type="SUPFAM" id="SSF50630">
    <property type="entry name" value="Acid proteases"/>
    <property type="match status" value="1"/>
</dbReference>
<organism evidence="1 2">
    <name type="scientific">Alicyclobacillus acidoterrestris (strain ATCC 49025 / DSM 3922 / CIP 106132 / NCIMB 13137 / GD3B)</name>
    <dbReference type="NCBI Taxonomy" id="1356854"/>
    <lineage>
        <taxon>Bacteria</taxon>
        <taxon>Bacillati</taxon>
        <taxon>Bacillota</taxon>
        <taxon>Bacilli</taxon>
        <taxon>Bacillales</taxon>
        <taxon>Alicyclobacillaceae</taxon>
        <taxon>Alicyclobacillus</taxon>
    </lineage>
</organism>
<accession>A0A9E6ZPM7</accession>
<dbReference type="Gene3D" id="2.40.70.10">
    <property type="entry name" value="Acid Proteases"/>
    <property type="match status" value="1"/>
</dbReference>
<dbReference type="RefSeq" id="WP_021296851.1">
    <property type="nucleotide sequence ID" value="NZ_AURB01000136.1"/>
</dbReference>
<dbReference type="Proteomes" id="UP000829401">
    <property type="component" value="Chromosome"/>
</dbReference>
<dbReference type="KEGG" id="aaco:K1I37_02970"/>
<evidence type="ECO:0000313" key="1">
    <source>
        <dbReference type="EMBL" id="UNO49529.1"/>
    </source>
</evidence>
<reference evidence="2" key="1">
    <citation type="journal article" date="2022" name="G3 (Bethesda)">
        <title>Unveiling the complete genome sequence of Alicyclobacillus acidoterrestris DSM 3922T, a taint-producing strain.</title>
        <authorList>
            <person name="Leonardo I.C."/>
            <person name="Barreto Crespo M.T."/>
            <person name="Gaspar F.B."/>
        </authorList>
    </citation>
    <scope>NUCLEOTIDE SEQUENCE [LARGE SCALE GENOMIC DNA]</scope>
    <source>
        <strain evidence="2">DSM 3922</strain>
    </source>
</reference>
<gene>
    <name evidence="1" type="ORF">K1I37_02970</name>
</gene>
<dbReference type="EMBL" id="CP080467">
    <property type="protein sequence ID" value="UNO49529.1"/>
    <property type="molecule type" value="Genomic_DNA"/>
</dbReference>
<dbReference type="OrthoDB" id="2372755at2"/>
<sequence length="126" mass="14206">MKNLIALYHGSIRDNTFYFDPIINGQRVQNIVLDTGAFELALNPQVARQLRLPNLGPLQISGVGGAVNAYVSRCDIRMWKHLYRNVPCLVDPTLTEQGLFGLRFFIDNHLRLTLNPTKGTLAIRES</sequence>
<keyword evidence="2" id="KW-1185">Reference proteome</keyword>
<dbReference type="InterPro" id="IPR021109">
    <property type="entry name" value="Peptidase_aspartic_dom_sf"/>
</dbReference>
<protein>
    <submittedName>
        <fullName evidence="1">Retropepsin-like domain-containing protein</fullName>
    </submittedName>
</protein>
<name>T0D774_ALIAG</name>
<accession>T0D774</accession>
<evidence type="ECO:0000313" key="2">
    <source>
        <dbReference type="Proteomes" id="UP000829401"/>
    </source>
</evidence>